<protein>
    <submittedName>
        <fullName evidence="2">Leucine Rich repeats (2 copies)</fullName>
    </submittedName>
</protein>
<evidence type="ECO:0000313" key="2">
    <source>
        <dbReference type="EMBL" id="QDU92878.1"/>
    </source>
</evidence>
<dbReference type="Proteomes" id="UP000317648">
    <property type="component" value="Chromosome"/>
</dbReference>
<evidence type="ECO:0000313" key="3">
    <source>
        <dbReference type="Proteomes" id="UP000317648"/>
    </source>
</evidence>
<dbReference type="SUPFAM" id="SSF52047">
    <property type="entry name" value="RNI-like"/>
    <property type="match status" value="1"/>
</dbReference>
<organism evidence="2 3">
    <name type="scientific">Lignipirellula cremea</name>
    <dbReference type="NCBI Taxonomy" id="2528010"/>
    <lineage>
        <taxon>Bacteria</taxon>
        <taxon>Pseudomonadati</taxon>
        <taxon>Planctomycetota</taxon>
        <taxon>Planctomycetia</taxon>
        <taxon>Pirellulales</taxon>
        <taxon>Pirellulaceae</taxon>
        <taxon>Lignipirellula</taxon>
    </lineage>
</organism>
<dbReference type="PANTHER" id="PTHR14224:SF37">
    <property type="entry name" value="LEUCINE-RICH REPEAT-CONTAINING PROTEIN 14"/>
    <property type="match status" value="1"/>
</dbReference>
<keyword evidence="3" id="KW-1185">Reference proteome</keyword>
<proteinExistence type="predicted"/>
<name>A0A518DM11_9BACT</name>
<gene>
    <name evidence="2" type="ORF">Pla8534_06510</name>
</gene>
<reference evidence="2 3" key="1">
    <citation type="submission" date="2019-02" db="EMBL/GenBank/DDBJ databases">
        <title>Deep-cultivation of Planctomycetes and their phenomic and genomic characterization uncovers novel biology.</title>
        <authorList>
            <person name="Wiegand S."/>
            <person name="Jogler M."/>
            <person name="Boedeker C."/>
            <person name="Pinto D."/>
            <person name="Vollmers J."/>
            <person name="Rivas-Marin E."/>
            <person name="Kohn T."/>
            <person name="Peeters S.H."/>
            <person name="Heuer A."/>
            <person name="Rast P."/>
            <person name="Oberbeckmann S."/>
            <person name="Bunk B."/>
            <person name="Jeske O."/>
            <person name="Meyerdierks A."/>
            <person name="Storesund J.E."/>
            <person name="Kallscheuer N."/>
            <person name="Luecker S."/>
            <person name="Lage O.M."/>
            <person name="Pohl T."/>
            <person name="Merkel B.J."/>
            <person name="Hornburger P."/>
            <person name="Mueller R.-W."/>
            <person name="Bruemmer F."/>
            <person name="Labrenz M."/>
            <person name="Spormann A.M."/>
            <person name="Op den Camp H."/>
            <person name="Overmann J."/>
            <person name="Amann R."/>
            <person name="Jetten M.S.M."/>
            <person name="Mascher T."/>
            <person name="Medema M.H."/>
            <person name="Devos D.P."/>
            <person name="Kaster A.-K."/>
            <person name="Ovreas L."/>
            <person name="Rohde M."/>
            <person name="Galperin M.Y."/>
            <person name="Jogler C."/>
        </authorList>
    </citation>
    <scope>NUCLEOTIDE SEQUENCE [LARGE SCALE GENOMIC DNA]</scope>
    <source>
        <strain evidence="2 3">Pla85_3_4</strain>
    </source>
</reference>
<dbReference type="GO" id="GO:0005737">
    <property type="term" value="C:cytoplasm"/>
    <property type="evidence" value="ECO:0007669"/>
    <property type="project" value="TreeGrafter"/>
</dbReference>
<evidence type="ECO:0000256" key="1">
    <source>
        <dbReference type="ARBA" id="ARBA00022737"/>
    </source>
</evidence>
<dbReference type="EMBL" id="CP036433">
    <property type="protein sequence ID" value="QDU92878.1"/>
    <property type="molecule type" value="Genomic_DNA"/>
</dbReference>
<sequence length="512" mass="55934">MFDALKNLWQSDGAERSPEELAHIAAVVGDPLNDTPRLAYAQWLRSNGAGEIAETIELDIRTGDMQPTDPEYLALCDRLDELQNAHGYQIYADLAKIGVLPEEEDEEGSLLYVDAWIDRGLVTNILLTDPTILPGRADEFFYAAPFVLSLEFWYDPIEMQALMQLPQMAQLHSLKFTLSELSTEDVRFLTESEHLTGLRQLELGGVEDPVAAARLLAKSILLGQLTHLAFDDVEIGEAGLRNLLSSGKLRQLKNLALGGARLGEQGLLPLLQCQDLSGLEELNLERNLDLGPAIGRLAVSSLKGLRRLSLASCYGGWEDGFRSFVEQLALPRLEALNLANNELGDAGARALAAAPWLARLKELNIAQCGVTVAGMQALAASRYLDQLTHLDCSENDLSEGGLAALVSARNLRLEGLTAIDCQLEAADVQALAKAPSCSSLLWLDLSGNDFDEDVVDALCNATFAGRLLSLSLSNITEEDEERLMAAFGEDVINVDQDDEVGDWEEDDWDDED</sequence>
<dbReference type="InterPro" id="IPR032675">
    <property type="entry name" value="LRR_dom_sf"/>
</dbReference>
<dbReference type="RefSeq" id="WP_145049204.1">
    <property type="nucleotide sequence ID" value="NZ_CP036433.1"/>
</dbReference>
<dbReference type="AlphaFoldDB" id="A0A518DM11"/>
<keyword evidence="1" id="KW-0677">Repeat</keyword>
<dbReference type="SMART" id="SM00368">
    <property type="entry name" value="LRR_RI"/>
    <property type="match status" value="3"/>
</dbReference>
<accession>A0A518DM11</accession>
<dbReference type="InterPro" id="IPR050694">
    <property type="entry name" value="LRRC14/PRAME"/>
</dbReference>
<dbReference type="KEGG" id="lcre:Pla8534_06510"/>
<dbReference type="Gene3D" id="3.80.10.10">
    <property type="entry name" value="Ribonuclease Inhibitor"/>
    <property type="match status" value="3"/>
</dbReference>
<dbReference type="PANTHER" id="PTHR14224">
    <property type="entry name" value="SIMILAR TO PREFERENTIALLY EXPRESSED ANTIGEN IN MELANOMA-LIKE 3"/>
    <property type="match status" value="1"/>
</dbReference>